<evidence type="ECO:0000256" key="9">
    <source>
        <dbReference type="ARBA" id="ARBA00049091"/>
    </source>
</evidence>
<keyword evidence="4" id="KW-0560">Oxidoreductase</keyword>
<dbReference type="GO" id="GO:0045454">
    <property type="term" value="P:cell redox homeostasis"/>
    <property type="evidence" value="ECO:0007669"/>
    <property type="project" value="TreeGrafter"/>
</dbReference>
<dbReference type="PANTHER" id="PTHR42801:SF4">
    <property type="entry name" value="AHPC_TSA FAMILY PROTEIN"/>
    <property type="match status" value="1"/>
</dbReference>
<accession>A0A9P6CQF6</accession>
<dbReference type="InterPro" id="IPR050924">
    <property type="entry name" value="Peroxiredoxin_BCP/PrxQ"/>
</dbReference>
<comment type="catalytic activity">
    <reaction evidence="9">
        <text>a hydroperoxide + [thioredoxin]-dithiol = an alcohol + [thioredoxin]-disulfide + H2O</text>
        <dbReference type="Rhea" id="RHEA:62620"/>
        <dbReference type="Rhea" id="RHEA-COMP:10698"/>
        <dbReference type="Rhea" id="RHEA-COMP:10700"/>
        <dbReference type="ChEBI" id="CHEBI:15377"/>
        <dbReference type="ChEBI" id="CHEBI:29950"/>
        <dbReference type="ChEBI" id="CHEBI:30879"/>
        <dbReference type="ChEBI" id="CHEBI:35924"/>
        <dbReference type="ChEBI" id="CHEBI:50058"/>
        <dbReference type="EC" id="1.11.1.24"/>
    </reaction>
</comment>
<dbReference type="EC" id="1.11.1.24" evidence="1"/>
<evidence type="ECO:0000256" key="7">
    <source>
        <dbReference type="ARBA" id="ARBA00032824"/>
    </source>
</evidence>
<evidence type="ECO:0000256" key="1">
    <source>
        <dbReference type="ARBA" id="ARBA00013017"/>
    </source>
</evidence>
<dbReference type="GO" id="GO:0034599">
    <property type="term" value="P:cellular response to oxidative stress"/>
    <property type="evidence" value="ECO:0007669"/>
    <property type="project" value="TreeGrafter"/>
</dbReference>
<dbReference type="PROSITE" id="PS51352">
    <property type="entry name" value="THIOREDOXIN_2"/>
    <property type="match status" value="1"/>
</dbReference>
<comment type="caution">
    <text evidence="11">The sequence shown here is derived from an EMBL/GenBank/DDBJ whole genome shotgun (WGS) entry which is preliminary data.</text>
</comment>
<keyword evidence="3" id="KW-0049">Antioxidant</keyword>
<gene>
    <name evidence="11" type="ORF">BDZ94DRAFT_1245799</name>
</gene>
<evidence type="ECO:0000259" key="10">
    <source>
        <dbReference type="PROSITE" id="PS51352"/>
    </source>
</evidence>
<evidence type="ECO:0000256" key="3">
    <source>
        <dbReference type="ARBA" id="ARBA00022862"/>
    </source>
</evidence>
<dbReference type="InterPro" id="IPR013766">
    <property type="entry name" value="Thioredoxin_domain"/>
</dbReference>
<comment type="similarity">
    <text evidence="8">Belongs to the peroxiredoxin family. BCP/PrxQ subfamily.</text>
</comment>
<keyword evidence="6" id="KW-0676">Redox-active center</keyword>
<dbReference type="GO" id="GO:0005737">
    <property type="term" value="C:cytoplasm"/>
    <property type="evidence" value="ECO:0007669"/>
    <property type="project" value="TreeGrafter"/>
</dbReference>
<evidence type="ECO:0000256" key="8">
    <source>
        <dbReference type="ARBA" id="ARBA00038489"/>
    </source>
</evidence>
<evidence type="ECO:0000313" key="11">
    <source>
        <dbReference type="EMBL" id="KAF9468593.1"/>
    </source>
</evidence>
<dbReference type="EMBL" id="MU150232">
    <property type="protein sequence ID" value="KAF9468593.1"/>
    <property type="molecule type" value="Genomic_DNA"/>
</dbReference>
<evidence type="ECO:0000256" key="5">
    <source>
        <dbReference type="ARBA" id="ARBA00023157"/>
    </source>
</evidence>
<dbReference type="InterPro" id="IPR036249">
    <property type="entry name" value="Thioredoxin-like_sf"/>
</dbReference>
<keyword evidence="5" id="KW-1015">Disulfide bond</keyword>
<sequence length="161" mass="17571">MSYDALFGKTAPALTLPNYTGESYTMTPGEDGLPIVLFFYPKAGSSGCTKEVCQFRDAIAEKAVWKTDKVRVIGLSKDSVEKQKAFVQKEKLTYPVLSDVHGEALKAYGVGRALLGLLPSARVTFIIDKKGIVRDALEATLDPAAHTKFVTGWLEKLEAEN</sequence>
<keyword evidence="12" id="KW-1185">Reference proteome</keyword>
<dbReference type="InterPro" id="IPR000866">
    <property type="entry name" value="AhpC/TSA"/>
</dbReference>
<dbReference type="Proteomes" id="UP000807353">
    <property type="component" value="Unassembled WGS sequence"/>
</dbReference>
<proteinExistence type="inferred from homology"/>
<dbReference type="Pfam" id="PF00578">
    <property type="entry name" value="AhpC-TSA"/>
    <property type="match status" value="1"/>
</dbReference>
<dbReference type="GO" id="GO:0008379">
    <property type="term" value="F:thioredoxin peroxidase activity"/>
    <property type="evidence" value="ECO:0007669"/>
    <property type="project" value="TreeGrafter"/>
</dbReference>
<name>A0A9P6CQF6_9AGAR</name>
<dbReference type="AlphaFoldDB" id="A0A9P6CQF6"/>
<organism evidence="11 12">
    <name type="scientific">Collybia nuda</name>
    <dbReference type="NCBI Taxonomy" id="64659"/>
    <lineage>
        <taxon>Eukaryota</taxon>
        <taxon>Fungi</taxon>
        <taxon>Dikarya</taxon>
        <taxon>Basidiomycota</taxon>
        <taxon>Agaricomycotina</taxon>
        <taxon>Agaricomycetes</taxon>
        <taxon>Agaricomycetidae</taxon>
        <taxon>Agaricales</taxon>
        <taxon>Tricholomatineae</taxon>
        <taxon>Clitocybaceae</taxon>
        <taxon>Collybia</taxon>
    </lineage>
</organism>
<dbReference type="SUPFAM" id="SSF52833">
    <property type="entry name" value="Thioredoxin-like"/>
    <property type="match status" value="1"/>
</dbReference>
<dbReference type="OrthoDB" id="338622at2759"/>
<keyword evidence="2" id="KW-0575">Peroxidase</keyword>
<evidence type="ECO:0000256" key="6">
    <source>
        <dbReference type="ARBA" id="ARBA00023284"/>
    </source>
</evidence>
<evidence type="ECO:0000256" key="4">
    <source>
        <dbReference type="ARBA" id="ARBA00023002"/>
    </source>
</evidence>
<dbReference type="CDD" id="cd03017">
    <property type="entry name" value="PRX_BCP"/>
    <property type="match status" value="1"/>
</dbReference>
<protein>
    <recommendedName>
        <fullName evidence="1">thioredoxin-dependent peroxiredoxin</fullName>
        <ecNumber evidence="1">1.11.1.24</ecNumber>
    </recommendedName>
    <alternativeName>
        <fullName evidence="7">Thioredoxin peroxidase</fullName>
    </alternativeName>
</protein>
<feature type="domain" description="Thioredoxin" evidence="10">
    <location>
        <begin position="5"/>
        <end position="159"/>
    </location>
</feature>
<evidence type="ECO:0000256" key="2">
    <source>
        <dbReference type="ARBA" id="ARBA00022559"/>
    </source>
</evidence>
<evidence type="ECO:0000313" key="12">
    <source>
        <dbReference type="Proteomes" id="UP000807353"/>
    </source>
</evidence>
<reference evidence="11" key="1">
    <citation type="submission" date="2020-11" db="EMBL/GenBank/DDBJ databases">
        <authorList>
            <consortium name="DOE Joint Genome Institute"/>
            <person name="Ahrendt S."/>
            <person name="Riley R."/>
            <person name="Andreopoulos W."/>
            <person name="Labutti K."/>
            <person name="Pangilinan J."/>
            <person name="Ruiz-Duenas F.J."/>
            <person name="Barrasa J.M."/>
            <person name="Sanchez-Garcia M."/>
            <person name="Camarero S."/>
            <person name="Miyauchi S."/>
            <person name="Serrano A."/>
            <person name="Linde D."/>
            <person name="Babiker R."/>
            <person name="Drula E."/>
            <person name="Ayuso-Fernandez I."/>
            <person name="Pacheco R."/>
            <person name="Padilla G."/>
            <person name="Ferreira P."/>
            <person name="Barriuso J."/>
            <person name="Kellner H."/>
            <person name="Castanera R."/>
            <person name="Alfaro M."/>
            <person name="Ramirez L."/>
            <person name="Pisabarro A.G."/>
            <person name="Kuo A."/>
            <person name="Tritt A."/>
            <person name="Lipzen A."/>
            <person name="He G."/>
            <person name="Yan M."/>
            <person name="Ng V."/>
            <person name="Cullen D."/>
            <person name="Martin F."/>
            <person name="Rosso M.-N."/>
            <person name="Henrissat B."/>
            <person name="Hibbett D."/>
            <person name="Martinez A.T."/>
            <person name="Grigoriev I.V."/>
        </authorList>
    </citation>
    <scope>NUCLEOTIDE SEQUENCE</scope>
    <source>
        <strain evidence="11">CBS 247.69</strain>
    </source>
</reference>
<dbReference type="PANTHER" id="PTHR42801">
    <property type="entry name" value="THIOREDOXIN-DEPENDENT PEROXIDE REDUCTASE"/>
    <property type="match status" value="1"/>
</dbReference>
<dbReference type="Gene3D" id="3.40.30.10">
    <property type="entry name" value="Glutaredoxin"/>
    <property type="match status" value="1"/>
</dbReference>